<dbReference type="Gene3D" id="3.40.720.10">
    <property type="entry name" value="Alkaline Phosphatase, subunit A"/>
    <property type="match status" value="1"/>
</dbReference>
<dbReference type="SUPFAM" id="SSF53649">
    <property type="entry name" value="Alkaline phosphatase-like"/>
    <property type="match status" value="1"/>
</dbReference>
<accession>A0AAN9Z9N7</accession>
<dbReference type="Proteomes" id="UP001378592">
    <property type="component" value="Unassembled WGS sequence"/>
</dbReference>
<protein>
    <recommendedName>
        <fullName evidence="5">Ectonucleotide pyrophosphatase/phosphodiesterase</fullName>
    </recommendedName>
</protein>
<evidence type="ECO:0000256" key="2">
    <source>
        <dbReference type="SAM" id="Phobius"/>
    </source>
</evidence>
<keyword evidence="2" id="KW-0472">Membrane</keyword>
<dbReference type="AlphaFoldDB" id="A0AAN9Z9N7"/>
<reference evidence="3 4" key="1">
    <citation type="submission" date="2024-03" db="EMBL/GenBank/DDBJ databases">
        <title>The genome assembly and annotation of the cricket Gryllus longicercus Weissman &amp; Gray.</title>
        <authorList>
            <person name="Szrajer S."/>
            <person name="Gray D."/>
            <person name="Ylla G."/>
        </authorList>
    </citation>
    <scope>NUCLEOTIDE SEQUENCE [LARGE SCALE GENOMIC DNA]</scope>
    <source>
        <strain evidence="3">DAG 2021-001</strain>
        <tissue evidence="3">Whole body minus gut</tissue>
    </source>
</reference>
<organism evidence="3 4">
    <name type="scientific">Gryllus longicercus</name>
    <dbReference type="NCBI Taxonomy" id="2509291"/>
    <lineage>
        <taxon>Eukaryota</taxon>
        <taxon>Metazoa</taxon>
        <taxon>Ecdysozoa</taxon>
        <taxon>Arthropoda</taxon>
        <taxon>Hexapoda</taxon>
        <taxon>Insecta</taxon>
        <taxon>Pterygota</taxon>
        <taxon>Neoptera</taxon>
        <taxon>Polyneoptera</taxon>
        <taxon>Orthoptera</taxon>
        <taxon>Ensifera</taxon>
        <taxon>Gryllidea</taxon>
        <taxon>Grylloidea</taxon>
        <taxon>Gryllidae</taxon>
        <taxon>Gryllinae</taxon>
        <taxon>Gryllus</taxon>
    </lineage>
</organism>
<keyword evidence="2" id="KW-0812">Transmembrane</keyword>
<dbReference type="InterPro" id="IPR002591">
    <property type="entry name" value="Phosphodiest/P_Trfase"/>
</dbReference>
<comment type="caution">
    <text evidence="3">The sequence shown here is derived from an EMBL/GenBank/DDBJ whole genome shotgun (WGS) entry which is preliminary data.</text>
</comment>
<feature type="transmembrane region" description="Helical" evidence="2">
    <location>
        <begin position="41"/>
        <end position="63"/>
    </location>
</feature>
<proteinExistence type="predicted"/>
<evidence type="ECO:0000313" key="3">
    <source>
        <dbReference type="EMBL" id="KAK7868062.1"/>
    </source>
</evidence>
<evidence type="ECO:0000256" key="1">
    <source>
        <dbReference type="SAM" id="MobiDB-lite"/>
    </source>
</evidence>
<dbReference type="EMBL" id="JAZDUA010000100">
    <property type="protein sequence ID" value="KAK7868062.1"/>
    <property type="molecule type" value="Genomic_DNA"/>
</dbReference>
<sequence length="266" mass="30870">MAAKDTRISPVRSKTTVKANQESQEPVRLPSRWHVICRPKIFVPVVWIVATVLLLGAIFLYFITKRWPILEEDEPTQRKRNPQVVVILIPGMRWDALDTWTERELRGFRPFFSHGVRVSQVAPVFPSFSLPSWTTLQTGLYPEEHGILGDAMYDSEAQMDFDEFRDSVKDDRWWQEREPIWITATEAGRRVATLQWNNADVPFYGKLPEVAQGYTASSSSFLERVENVTKLLRQEFNLIMVSYDGLENATLKYGPFSKEVMFYVFI</sequence>
<feature type="region of interest" description="Disordered" evidence="1">
    <location>
        <begin position="1"/>
        <end position="23"/>
    </location>
</feature>
<name>A0AAN9Z9N7_9ORTH</name>
<dbReference type="Pfam" id="PF01663">
    <property type="entry name" value="Phosphodiest"/>
    <property type="match status" value="1"/>
</dbReference>
<gene>
    <name evidence="3" type="ORF">R5R35_005533</name>
</gene>
<dbReference type="InterPro" id="IPR017850">
    <property type="entry name" value="Alkaline_phosphatase_core_sf"/>
</dbReference>
<dbReference type="PANTHER" id="PTHR10151:SF120">
    <property type="entry name" value="BIS(5'-ADENOSYL)-TRIPHOSPHATASE"/>
    <property type="match status" value="1"/>
</dbReference>
<keyword evidence="2" id="KW-1133">Transmembrane helix</keyword>
<evidence type="ECO:0000313" key="4">
    <source>
        <dbReference type="Proteomes" id="UP001378592"/>
    </source>
</evidence>
<dbReference type="GO" id="GO:0016787">
    <property type="term" value="F:hydrolase activity"/>
    <property type="evidence" value="ECO:0007669"/>
    <property type="project" value="UniProtKB-ARBA"/>
</dbReference>
<dbReference type="PANTHER" id="PTHR10151">
    <property type="entry name" value="ECTONUCLEOTIDE PYROPHOSPHATASE/PHOSPHODIESTERASE"/>
    <property type="match status" value="1"/>
</dbReference>
<keyword evidence="4" id="KW-1185">Reference proteome</keyword>
<evidence type="ECO:0008006" key="5">
    <source>
        <dbReference type="Google" id="ProtNLM"/>
    </source>
</evidence>
<feature type="compositionally biased region" description="Polar residues" evidence="1">
    <location>
        <begin position="12"/>
        <end position="23"/>
    </location>
</feature>